<dbReference type="PANTHER" id="PTHR30443:SF4">
    <property type="entry name" value="PHOSPHOETHANOLAMINE TRANSFERASE OPGE-RELATED"/>
    <property type="match status" value="1"/>
</dbReference>
<comment type="similarity">
    <text evidence="7">Belongs to the phosphoethanolamine transferase family.</text>
</comment>
<accession>A0AAJ3U0W9</accession>
<feature type="transmembrane region" description="Helical" evidence="8">
    <location>
        <begin position="117"/>
        <end position="137"/>
    </location>
</feature>
<organism evidence="10 11">
    <name type="scientific">Escherichia coli H605</name>
    <dbReference type="NCBI Taxonomy" id="656410"/>
    <lineage>
        <taxon>Bacteria</taxon>
        <taxon>Pseudomonadati</taxon>
        <taxon>Pseudomonadota</taxon>
        <taxon>Gammaproteobacteria</taxon>
        <taxon>Enterobacterales</taxon>
        <taxon>Enterobacteriaceae</taxon>
        <taxon>Escherichia</taxon>
    </lineage>
</organism>
<dbReference type="GO" id="GO:0016776">
    <property type="term" value="F:phosphotransferase activity, phosphate group as acceptor"/>
    <property type="evidence" value="ECO:0007669"/>
    <property type="project" value="TreeGrafter"/>
</dbReference>
<feature type="transmembrane region" description="Helical" evidence="8">
    <location>
        <begin position="149"/>
        <end position="170"/>
    </location>
</feature>
<evidence type="ECO:0000259" key="9">
    <source>
        <dbReference type="Pfam" id="PF00884"/>
    </source>
</evidence>
<comment type="caution">
    <text evidence="10">The sequence shown here is derived from an EMBL/GenBank/DDBJ whole genome shotgun (WGS) entry which is preliminary data.</text>
</comment>
<keyword evidence="5 8" id="KW-1133">Transmembrane helix</keyword>
<keyword evidence="6 8" id="KW-0472">Membrane</keyword>
<evidence type="ECO:0000256" key="6">
    <source>
        <dbReference type="ARBA" id="ARBA00023136"/>
    </source>
</evidence>
<feature type="transmembrane region" description="Helical" evidence="8">
    <location>
        <begin position="23"/>
        <end position="42"/>
    </location>
</feature>
<evidence type="ECO:0000256" key="1">
    <source>
        <dbReference type="ARBA" id="ARBA00004651"/>
    </source>
</evidence>
<evidence type="ECO:0000313" key="10">
    <source>
        <dbReference type="EMBL" id="OSL49684.1"/>
    </source>
</evidence>
<keyword evidence="3" id="KW-0808">Transferase</keyword>
<keyword evidence="2" id="KW-1003">Cell membrane</keyword>
<name>A0AAJ3U0W9_ECOLX</name>
<dbReference type="InterPro" id="IPR017850">
    <property type="entry name" value="Alkaline_phosphatase_core_sf"/>
</dbReference>
<dbReference type="EMBL" id="ADJX01000002">
    <property type="protein sequence ID" value="OSL49684.1"/>
    <property type="molecule type" value="Genomic_DNA"/>
</dbReference>
<evidence type="ECO:0000256" key="2">
    <source>
        <dbReference type="ARBA" id="ARBA00022475"/>
    </source>
</evidence>
<dbReference type="Pfam" id="PF00884">
    <property type="entry name" value="Sulfatase"/>
    <property type="match status" value="1"/>
</dbReference>
<evidence type="ECO:0000313" key="11">
    <source>
        <dbReference type="Proteomes" id="UP000243401"/>
    </source>
</evidence>
<feature type="transmembrane region" description="Helical" evidence="8">
    <location>
        <begin position="48"/>
        <end position="67"/>
    </location>
</feature>
<dbReference type="InterPro" id="IPR000917">
    <property type="entry name" value="Sulfatase_N"/>
</dbReference>
<dbReference type="SUPFAM" id="SSF53649">
    <property type="entry name" value="Alkaline phosphatase-like"/>
    <property type="match status" value="1"/>
</dbReference>
<feature type="transmembrane region" description="Helical" evidence="8">
    <location>
        <begin position="74"/>
        <end position="97"/>
    </location>
</feature>
<dbReference type="InterPro" id="IPR058130">
    <property type="entry name" value="PEA_transf_C"/>
</dbReference>
<dbReference type="PANTHER" id="PTHR30443">
    <property type="entry name" value="INNER MEMBRANE PROTEIN"/>
    <property type="match status" value="1"/>
</dbReference>
<protein>
    <submittedName>
        <fullName evidence="10">Arylsulfatase</fullName>
    </submittedName>
</protein>
<evidence type="ECO:0000256" key="3">
    <source>
        <dbReference type="ARBA" id="ARBA00022679"/>
    </source>
</evidence>
<dbReference type="Proteomes" id="UP000243401">
    <property type="component" value="Unassembled WGS sequence"/>
</dbReference>
<feature type="domain" description="Sulfatase N-terminal" evidence="9">
    <location>
        <begin position="235"/>
        <end position="500"/>
    </location>
</feature>
<dbReference type="GO" id="GO:0009244">
    <property type="term" value="P:lipopolysaccharide core region biosynthetic process"/>
    <property type="evidence" value="ECO:0007669"/>
    <property type="project" value="TreeGrafter"/>
</dbReference>
<comment type="subcellular location">
    <subcellularLocation>
        <location evidence="1">Cell membrane</location>
        <topology evidence="1">Multi-pass membrane protein</topology>
    </subcellularLocation>
</comment>
<gene>
    <name evidence="10" type="ORF">EATG_00552</name>
</gene>
<evidence type="ECO:0000256" key="8">
    <source>
        <dbReference type="SAM" id="Phobius"/>
    </source>
</evidence>
<dbReference type="GO" id="GO:0005886">
    <property type="term" value="C:plasma membrane"/>
    <property type="evidence" value="ECO:0007669"/>
    <property type="project" value="UniProtKB-SubCell"/>
</dbReference>
<evidence type="ECO:0000256" key="5">
    <source>
        <dbReference type="ARBA" id="ARBA00022989"/>
    </source>
</evidence>
<dbReference type="AlphaFoldDB" id="A0AAJ3U0W9"/>
<proteinExistence type="inferred from homology"/>
<dbReference type="Gene3D" id="3.40.720.10">
    <property type="entry name" value="Alkaline Phosphatase, subunit A"/>
    <property type="match status" value="1"/>
</dbReference>
<dbReference type="CDD" id="cd16017">
    <property type="entry name" value="LptA"/>
    <property type="match status" value="1"/>
</dbReference>
<keyword evidence="4 8" id="KW-0812">Transmembrane</keyword>
<reference evidence="10 11" key="1">
    <citation type="submission" date="2010-04" db="EMBL/GenBank/DDBJ databases">
        <title>The Genome Sequence of Escherichia coli H605.</title>
        <authorList>
            <consortium name="The Broad Institute Genome Sequencing Platform"/>
            <consortium name="The Broad Institute Genome Sequencing Center for Infectious Disease"/>
            <person name="Feldgarden M."/>
            <person name="Gordon D.M."/>
            <person name="Johnson J.R."/>
            <person name="Johnston B.D."/>
            <person name="Young S."/>
            <person name="Zeng Q."/>
            <person name="Koehrsen M."/>
            <person name="Alvarado L."/>
            <person name="Berlin A.M."/>
            <person name="Borenstein D."/>
            <person name="Chapman S.B."/>
            <person name="Chen Z."/>
            <person name="Engels R."/>
            <person name="Freedman E."/>
            <person name="Gellesch M."/>
            <person name="Goldberg J."/>
            <person name="Griggs A."/>
            <person name="Gujja S."/>
            <person name="Heilman E.R."/>
            <person name="Heiman D.I."/>
            <person name="Hepburn T.A."/>
            <person name="Howarth C."/>
            <person name="Jen D."/>
            <person name="Larson L."/>
            <person name="Mehta T."/>
            <person name="Park D."/>
            <person name="Pearson M."/>
            <person name="Richards J."/>
            <person name="Roberts A."/>
            <person name="Saif S."/>
            <person name="Shea T.D."/>
            <person name="Shenoy N."/>
            <person name="Sisk P."/>
            <person name="Stolte C."/>
            <person name="Sykes S.N."/>
            <person name="Walk T."/>
            <person name="White J."/>
            <person name="Yandava C."/>
            <person name="Haas B."/>
            <person name="Henn M.R."/>
            <person name="Nusbaum C."/>
            <person name="Birren B."/>
        </authorList>
    </citation>
    <scope>NUCLEOTIDE SEQUENCE [LARGE SCALE GENOMIC DNA]</scope>
    <source>
        <strain evidence="10 11">H605</strain>
    </source>
</reference>
<evidence type="ECO:0000256" key="7">
    <source>
        <dbReference type="ARBA" id="ARBA00038481"/>
    </source>
</evidence>
<evidence type="ECO:0000256" key="4">
    <source>
        <dbReference type="ARBA" id="ARBA00022692"/>
    </source>
</evidence>
<sequence>MDQGSMSFVLPSITAYPRQSKKYIFIALLLVSVLLQLWPVYFLQPLRVILRVGICNLLIILCLTGCYRLFVGKIVALSVSLLLTINFIVALCTWQIYQSEFNIIFAMSIMETHWSEVKAMSGLYLSWMPVCVVYFLLTYFSIPMGVKCVSTKVQCASLVILLIFISWFSYNQWSKQKKDGLGGYSPLSSRVLRFTPFYTAADFIIAYRDISFAREIKQIDMDLPGLIAKETDIENYVIIVGESVRRSNMSLYGFGINTTPVQNEIGPQALIFDNAVSPAAATVTSVPMILSKATTESFTTADLSNNVIAVANKVGYQTTWLSTVGMSGKHNNYITLIGRSSNNTHWVSEEYDDSLLPLLDEALKVKGKKLILLHGNGSHEIACTRYPEWAGKIKTGDKYEDCYNNSIRFTDYIIGEIMKRLEGSKSSLLYFSDHGLEKNPNIPSYYMHAADTPSKEAYDVPQFIWYSQAAIASQPRKLGHIQEVYSLLNNYAMILDWLGISTHEEHCNSPLSQCYRPHSSIPVTDGTRAKIYEYKDLRDTFTSPKKKVSYREASPNPL</sequence>
<dbReference type="InterPro" id="IPR040423">
    <property type="entry name" value="PEA_transferase"/>
</dbReference>